<reference evidence="10 11" key="1">
    <citation type="submission" date="2021-01" db="EMBL/GenBank/DDBJ databases">
        <title>Genome Sequencing of Type Strains.</title>
        <authorList>
            <person name="Lemaire J.F."/>
            <person name="Inderbitzin P."/>
            <person name="Collins S.B."/>
            <person name="Wespe N."/>
            <person name="Knight-Connoni V."/>
        </authorList>
    </citation>
    <scope>NUCLEOTIDE SEQUENCE [LARGE SCALE GENOMIC DNA]</scope>
    <source>
        <strain evidence="10 11">DSM 14730</strain>
    </source>
</reference>
<feature type="domain" description="Malate synthase N-terminal" evidence="8">
    <location>
        <begin position="8"/>
        <end position="69"/>
    </location>
</feature>
<evidence type="ECO:0000256" key="2">
    <source>
        <dbReference type="ARBA" id="ARBA00012636"/>
    </source>
</evidence>
<dbReference type="EMBL" id="JAFHKS010000044">
    <property type="protein sequence ID" value="MBN3546433.1"/>
    <property type="molecule type" value="Genomic_DNA"/>
</dbReference>
<dbReference type="EC" id="2.3.3.9" evidence="2"/>
<dbReference type="NCBIfam" id="TIGR01344">
    <property type="entry name" value="malate_syn_A"/>
    <property type="match status" value="1"/>
</dbReference>
<dbReference type="InterPro" id="IPR011076">
    <property type="entry name" value="Malate_synth_sf"/>
</dbReference>
<evidence type="ECO:0000256" key="5">
    <source>
        <dbReference type="ARBA" id="ARBA00022679"/>
    </source>
</evidence>
<sequence length="529" mass="60083">MTIDTSNLQVLGNLTPAYEKILTPGAILFLKSLHHHFNNIRKELLEQRKEKQKEIDSGILPAFLPETEHIRNGNWTISPLPQDLQDRRVEITGPVDRKMVINALNSGAKLFMADLEDSNSPTWENTIEGHINLKDAVNRTISFTGNNGKKYTLNNEIATLIVRPRGWHLEEKHIVVDDEPMSGSLVDFGLYFYHNAKTLIEKGSGPYFYLPKMESHKEARLWNDVFIYSQEQLGIPRGTIKATVLIETIVAAFEMDEILYELREHSAGVNCGRWDYIFSYIKKFRSQPHVILPDRSLVTMTVPFMRSYSLLAIKTCHKRNAPAIGGMAAQIPIKNDEEANAAAFEKVRADKEREASDGHDGTWVAHPGLVPVAMEVFDRIMPEPNQIDRKREDVVVTADDLVAVPEGEITEEGLRVNISVGIQYIASWLRGKGAAPINHLMEDAATAEISRAQVWQWIRHPKGILNDGRKVTFELVEELKLQEVQKLKQGMSEDSFNSGRFLEAVQLFDELIRDDEFQDFLTNRGYEVL</sequence>
<keyword evidence="5 10" id="KW-0808">Transferase</keyword>
<dbReference type="InterPro" id="IPR044856">
    <property type="entry name" value="Malate_synth_C_sf"/>
</dbReference>
<evidence type="ECO:0000259" key="7">
    <source>
        <dbReference type="Pfam" id="PF01274"/>
    </source>
</evidence>
<keyword evidence="4" id="KW-0816">Tricarboxylic acid cycle</keyword>
<dbReference type="PANTHER" id="PTHR42902">
    <property type="entry name" value="MALATE SYNTHASE"/>
    <property type="match status" value="1"/>
</dbReference>
<dbReference type="Gene3D" id="3.20.20.360">
    <property type="entry name" value="Malate synthase, domain 3"/>
    <property type="match status" value="1"/>
</dbReference>
<accession>A0ABS2ZGI3</accession>
<dbReference type="InterPro" id="IPR048355">
    <property type="entry name" value="MS_C"/>
</dbReference>
<evidence type="ECO:0000313" key="11">
    <source>
        <dbReference type="Proteomes" id="UP001319060"/>
    </source>
</evidence>
<dbReference type="PANTHER" id="PTHR42902:SF1">
    <property type="entry name" value="MALATE SYNTHASE 1-RELATED"/>
    <property type="match status" value="1"/>
</dbReference>
<dbReference type="Gene3D" id="1.20.1220.12">
    <property type="entry name" value="Malate synthase, domain III"/>
    <property type="match status" value="1"/>
</dbReference>
<dbReference type="GO" id="GO:0004474">
    <property type="term" value="F:malate synthase activity"/>
    <property type="evidence" value="ECO:0007669"/>
    <property type="project" value="UniProtKB-EC"/>
</dbReference>
<evidence type="ECO:0000259" key="9">
    <source>
        <dbReference type="Pfam" id="PF20659"/>
    </source>
</evidence>
<dbReference type="CDD" id="cd00727">
    <property type="entry name" value="malate_synt_A"/>
    <property type="match status" value="1"/>
</dbReference>
<dbReference type="InterPro" id="IPR001465">
    <property type="entry name" value="Malate_synthase_TIM"/>
</dbReference>
<dbReference type="SUPFAM" id="SSF51645">
    <property type="entry name" value="Malate synthase G"/>
    <property type="match status" value="1"/>
</dbReference>
<feature type="domain" description="Malate synthase TIM barrel" evidence="7">
    <location>
        <begin position="159"/>
        <end position="403"/>
    </location>
</feature>
<dbReference type="PIRSF" id="PIRSF001363">
    <property type="entry name" value="Malate_synth"/>
    <property type="match status" value="1"/>
</dbReference>
<name>A0ABS2ZGI3_9BACL</name>
<feature type="domain" description="Malate synthase C-terminal" evidence="9">
    <location>
        <begin position="408"/>
        <end position="527"/>
    </location>
</feature>
<keyword evidence="11" id="KW-1185">Reference proteome</keyword>
<dbReference type="InterPro" id="IPR048356">
    <property type="entry name" value="MS_N"/>
</dbReference>
<evidence type="ECO:0000313" key="10">
    <source>
        <dbReference type="EMBL" id="MBN3546433.1"/>
    </source>
</evidence>
<dbReference type="InterPro" id="IPR006252">
    <property type="entry name" value="Malate_synthA"/>
</dbReference>
<dbReference type="RefSeq" id="WP_188400761.1">
    <property type="nucleotide sequence ID" value="NZ_BMCE01000001.1"/>
</dbReference>
<keyword evidence="3" id="KW-0329">Glyoxylate bypass</keyword>
<gene>
    <name evidence="10" type="primary">aceB</name>
    <name evidence="10" type="ORF">JYA64_14090</name>
</gene>
<dbReference type="Pfam" id="PF01274">
    <property type="entry name" value="MS_TIM-barrel"/>
    <property type="match status" value="1"/>
</dbReference>
<keyword evidence="10" id="KW-0012">Acyltransferase</keyword>
<evidence type="ECO:0000256" key="3">
    <source>
        <dbReference type="ARBA" id="ARBA00022435"/>
    </source>
</evidence>
<dbReference type="Proteomes" id="UP001319060">
    <property type="component" value="Unassembled WGS sequence"/>
</dbReference>
<evidence type="ECO:0000256" key="6">
    <source>
        <dbReference type="ARBA" id="ARBA00047918"/>
    </source>
</evidence>
<evidence type="ECO:0000259" key="8">
    <source>
        <dbReference type="Pfam" id="PF20656"/>
    </source>
</evidence>
<dbReference type="Pfam" id="PF20656">
    <property type="entry name" value="MS_N"/>
    <property type="match status" value="1"/>
</dbReference>
<evidence type="ECO:0000256" key="4">
    <source>
        <dbReference type="ARBA" id="ARBA00022532"/>
    </source>
</evidence>
<evidence type="ECO:0000256" key="1">
    <source>
        <dbReference type="ARBA" id="ARBA00006394"/>
    </source>
</evidence>
<comment type="similarity">
    <text evidence="1">Belongs to the malate synthase family.</text>
</comment>
<protein>
    <recommendedName>
        <fullName evidence="2">malate synthase</fullName>
        <ecNumber evidence="2">2.3.3.9</ecNumber>
    </recommendedName>
</protein>
<dbReference type="Pfam" id="PF20659">
    <property type="entry name" value="MS_C"/>
    <property type="match status" value="1"/>
</dbReference>
<proteinExistence type="inferred from homology"/>
<comment type="catalytic activity">
    <reaction evidence="6">
        <text>glyoxylate + acetyl-CoA + H2O = (S)-malate + CoA + H(+)</text>
        <dbReference type="Rhea" id="RHEA:18181"/>
        <dbReference type="ChEBI" id="CHEBI:15377"/>
        <dbReference type="ChEBI" id="CHEBI:15378"/>
        <dbReference type="ChEBI" id="CHEBI:15589"/>
        <dbReference type="ChEBI" id="CHEBI:36655"/>
        <dbReference type="ChEBI" id="CHEBI:57287"/>
        <dbReference type="ChEBI" id="CHEBI:57288"/>
        <dbReference type="EC" id="2.3.3.9"/>
    </reaction>
</comment>
<organism evidence="10 11">
    <name type="scientific">Fictibacillus barbaricus</name>
    <dbReference type="NCBI Taxonomy" id="182136"/>
    <lineage>
        <taxon>Bacteria</taxon>
        <taxon>Bacillati</taxon>
        <taxon>Bacillota</taxon>
        <taxon>Bacilli</taxon>
        <taxon>Bacillales</taxon>
        <taxon>Fictibacillaceae</taxon>
        <taxon>Fictibacillus</taxon>
    </lineage>
</organism>
<comment type="caution">
    <text evidence="10">The sequence shown here is derived from an EMBL/GenBank/DDBJ whole genome shotgun (WGS) entry which is preliminary data.</text>
</comment>
<dbReference type="InterPro" id="IPR046363">
    <property type="entry name" value="MS_N_TIM-barrel_dom"/>
</dbReference>